<keyword evidence="10" id="KW-1185">Reference proteome</keyword>
<reference evidence="10" key="1">
    <citation type="journal article" date="2019" name="Int. J. Syst. Evol. Microbiol.">
        <title>The Global Catalogue of Microorganisms (GCM) 10K type strain sequencing project: providing services to taxonomists for standard genome sequencing and annotation.</title>
        <authorList>
            <consortium name="The Broad Institute Genomics Platform"/>
            <consortium name="The Broad Institute Genome Sequencing Center for Infectious Disease"/>
            <person name="Wu L."/>
            <person name="Ma J."/>
        </authorList>
    </citation>
    <scope>NUCLEOTIDE SEQUENCE [LARGE SCALE GENOMIC DNA]</scope>
    <source>
        <strain evidence="10">JCM 17666</strain>
    </source>
</reference>
<comment type="similarity">
    <text evidence="2 7">Belongs to the ExbD/TolR family.</text>
</comment>
<dbReference type="EMBL" id="BAABFO010000022">
    <property type="protein sequence ID" value="GAA4339694.1"/>
    <property type="molecule type" value="Genomic_DNA"/>
</dbReference>
<keyword evidence="3" id="KW-1003">Cell membrane</keyword>
<evidence type="ECO:0000313" key="9">
    <source>
        <dbReference type="EMBL" id="GAA4339694.1"/>
    </source>
</evidence>
<evidence type="ECO:0000256" key="6">
    <source>
        <dbReference type="ARBA" id="ARBA00023136"/>
    </source>
</evidence>
<dbReference type="InterPro" id="IPR003400">
    <property type="entry name" value="ExbD"/>
</dbReference>
<dbReference type="RefSeq" id="WP_345251484.1">
    <property type="nucleotide sequence ID" value="NZ_BAABFO010000022.1"/>
</dbReference>
<evidence type="ECO:0000256" key="4">
    <source>
        <dbReference type="ARBA" id="ARBA00022692"/>
    </source>
</evidence>
<dbReference type="PANTHER" id="PTHR30558">
    <property type="entry name" value="EXBD MEMBRANE COMPONENT OF PMF-DRIVEN MACROMOLECULE IMPORT SYSTEM"/>
    <property type="match status" value="1"/>
</dbReference>
<comment type="subcellular location">
    <subcellularLocation>
        <location evidence="1">Cell membrane</location>
        <topology evidence="1">Single-pass membrane protein</topology>
    </subcellularLocation>
    <subcellularLocation>
        <location evidence="7">Cell membrane</location>
        <topology evidence="7">Single-pass type II membrane protein</topology>
    </subcellularLocation>
</comment>
<dbReference type="Pfam" id="PF02472">
    <property type="entry name" value="ExbD"/>
    <property type="match status" value="1"/>
</dbReference>
<feature type="transmembrane region" description="Helical" evidence="8">
    <location>
        <begin position="16"/>
        <end position="39"/>
    </location>
</feature>
<organism evidence="9 10">
    <name type="scientific">Pigmentiphaga soli</name>
    <dbReference type="NCBI Taxonomy" id="1007095"/>
    <lineage>
        <taxon>Bacteria</taxon>
        <taxon>Pseudomonadati</taxon>
        <taxon>Pseudomonadota</taxon>
        <taxon>Betaproteobacteria</taxon>
        <taxon>Burkholderiales</taxon>
        <taxon>Alcaligenaceae</taxon>
        <taxon>Pigmentiphaga</taxon>
    </lineage>
</organism>
<sequence>MNFRRRLRADEPDINLIPLIDVLLVMLIFLAASTTFAHFGRLAIRLPSAGAAQAEEAGAPLVLTIAADGRYALRGRVLPYADASQLAQALRQAAGGTEELVIDADAAAAHQSVMLALEAAGRAGISRVGFTVQSAPDAAPARAAPRP</sequence>
<evidence type="ECO:0000256" key="3">
    <source>
        <dbReference type="ARBA" id="ARBA00022475"/>
    </source>
</evidence>
<evidence type="ECO:0000256" key="1">
    <source>
        <dbReference type="ARBA" id="ARBA00004162"/>
    </source>
</evidence>
<name>A0ABP8HIA8_9BURK</name>
<protein>
    <submittedName>
        <fullName evidence="9">Biopolymer transporter ExbD</fullName>
    </submittedName>
</protein>
<proteinExistence type="inferred from homology"/>
<keyword evidence="6 8" id="KW-0472">Membrane</keyword>
<dbReference type="Gene3D" id="3.30.420.270">
    <property type="match status" value="1"/>
</dbReference>
<dbReference type="Proteomes" id="UP001501671">
    <property type="component" value="Unassembled WGS sequence"/>
</dbReference>
<evidence type="ECO:0000313" key="10">
    <source>
        <dbReference type="Proteomes" id="UP001501671"/>
    </source>
</evidence>
<keyword evidence="4 7" id="KW-0812">Transmembrane</keyword>
<comment type="caution">
    <text evidence="9">The sequence shown here is derived from an EMBL/GenBank/DDBJ whole genome shotgun (WGS) entry which is preliminary data.</text>
</comment>
<gene>
    <name evidence="9" type="ORF">GCM10023144_38240</name>
</gene>
<keyword evidence="7" id="KW-0653">Protein transport</keyword>
<evidence type="ECO:0000256" key="2">
    <source>
        <dbReference type="ARBA" id="ARBA00005811"/>
    </source>
</evidence>
<evidence type="ECO:0000256" key="7">
    <source>
        <dbReference type="RuleBase" id="RU003879"/>
    </source>
</evidence>
<dbReference type="PANTHER" id="PTHR30558:SF3">
    <property type="entry name" value="BIOPOLYMER TRANSPORT PROTEIN EXBD-RELATED"/>
    <property type="match status" value="1"/>
</dbReference>
<evidence type="ECO:0000256" key="8">
    <source>
        <dbReference type="SAM" id="Phobius"/>
    </source>
</evidence>
<keyword evidence="5 8" id="KW-1133">Transmembrane helix</keyword>
<keyword evidence="7" id="KW-0813">Transport</keyword>
<evidence type="ECO:0000256" key="5">
    <source>
        <dbReference type="ARBA" id="ARBA00022989"/>
    </source>
</evidence>
<accession>A0ABP8HIA8</accession>